<organism evidence="9 10">
    <name type="scientific">Paenibacillus gallinarum</name>
    <dbReference type="NCBI Taxonomy" id="2762232"/>
    <lineage>
        <taxon>Bacteria</taxon>
        <taxon>Bacillati</taxon>
        <taxon>Bacillota</taxon>
        <taxon>Bacilli</taxon>
        <taxon>Bacillales</taxon>
        <taxon>Paenibacillaceae</taxon>
        <taxon>Paenibacillus</taxon>
    </lineage>
</organism>
<evidence type="ECO:0000256" key="7">
    <source>
        <dbReference type="ARBA" id="ARBA00023239"/>
    </source>
</evidence>
<dbReference type="Pfam" id="PF02586">
    <property type="entry name" value="SRAP"/>
    <property type="match status" value="1"/>
</dbReference>
<dbReference type="Proteomes" id="UP000608071">
    <property type="component" value="Unassembled WGS sequence"/>
</dbReference>
<comment type="caution">
    <text evidence="9">The sequence shown here is derived from an EMBL/GenBank/DDBJ whole genome shotgun (WGS) entry which is preliminary data.</text>
</comment>
<dbReference type="EC" id="3.4.-.-" evidence="8"/>
<dbReference type="PANTHER" id="PTHR13604:SF0">
    <property type="entry name" value="ABASIC SITE PROCESSING PROTEIN HMCES"/>
    <property type="match status" value="1"/>
</dbReference>
<comment type="similarity">
    <text evidence="1 8">Belongs to the SOS response-associated peptidase family.</text>
</comment>
<dbReference type="InterPro" id="IPR036590">
    <property type="entry name" value="SRAP-like"/>
</dbReference>
<evidence type="ECO:0000256" key="5">
    <source>
        <dbReference type="ARBA" id="ARBA00023124"/>
    </source>
</evidence>
<evidence type="ECO:0000256" key="3">
    <source>
        <dbReference type="ARBA" id="ARBA00022763"/>
    </source>
</evidence>
<evidence type="ECO:0000313" key="10">
    <source>
        <dbReference type="Proteomes" id="UP000608071"/>
    </source>
</evidence>
<evidence type="ECO:0000256" key="2">
    <source>
        <dbReference type="ARBA" id="ARBA00022670"/>
    </source>
</evidence>
<evidence type="ECO:0000313" key="9">
    <source>
        <dbReference type="EMBL" id="MBD7967866.1"/>
    </source>
</evidence>
<reference evidence="9 10" key="1">
    <citation type="submission" date="2020-08" db="EMBL/GenBank/DDBJ databases">
        <title>A Genomic Blueprint of the Chicken Gut Microbiome.</title>
        <authorList>
            <person name="Gilroy R."/>
            <person name="Ravi A."/>
            <person name="Getino M."/>
            <person name="Pursley I."/>
            <person name="Horton D.L."/>
            <person name="Alikhan N.-F."/>
            <person name="Baker D."/>
            <person name="Gharbi K."/>
            <person name="Hall N."/>
            <person name="Watson M."/>
            <person name="Adriaenssens E.M."/>
            <person name="Foster-Nyarko E."/>
            <person name="Jarju S."/>
            <person name="Secka A."/>
            <person name="Antonio M."/>
            <person name="Oren A."/>
            <person name="Chaudhuri R."/>
            <person name="La Ragione R.M."/>
            <person name="Hildebrand F."/>
            <person name="Pallen M.J."/>
        </authorList>
    </citation>
    <scope>NUCLEOTIDE SEQUENCE [LARGE SCALE GENOMIC DNA]</scope>
    <source>
        <strain evidence="9 10">Sa2BVA9</strain>
    </source>
</reference>
<dbReference type="InterPro" id="IPR003738">
    <property type="entry name" value="SRAP"/>
</dbReference>
<keyword evidence="10" id="KW-1185">Reference proteome</keyword>
<sequence>MCGRFTLGVTMEELMLRYMLDDIPEYIDYRPRYNIAPTQQVVAVIHDGTRRRAGTLRWGLIPHWAKDISIGSKLINARSETLLEKPAFRESFLRKRCLIPADGFYEWQKQENGKKVPFRLTMEDKGIFSFAGLYDIWINPEGQKVSSCTIITTRPNSLMSPIHDRMPVVIPAGQEDRWLNRSAQRPEEISPLLVPYPASQMQAYPVSAAVGKVANDSIELISPV</sequence>
<dbReference type="EMBL" id="JACSQL010000002">
    <property type="protein sequence ID" value="MBD7967866.1"/>
    <property type="molecule type" value="Genomic_DNA"/>
</dbReference>
<keyword evidence="3" id="KW-0227">DNA damage</keyword>
<dbReference type="PANTHER" id="PTHR13604">
    <property type="entry name" value="DC12-RELATED"/>
    <property type="match status" value="1"/>
</dbReference>
<dbReference type="SUPFAM" id="SSF143081">
    <property type="entry name" value="BB1717-like"/>
    <property type="match status" value="1"/>
</dbReference>
<evidence type="ECO:0000256" key="1">
    <source>
        <dbReference type="ARBA" id="ARBA00008136"/>
    </source>
</evidence>
<name>A0ABR8SWJ1_9BACL</name>
<evidence type="ECO:0000256" key="6">
    <source>
        <dbReference type="ARBA" id="ARBA00023125"/>
    </source>
</evidence>
<keyword evidence="5" id="KW-0190">Covalent protein-DNA linkage</keyword>
<keyword evidence="2 8" id="KW-0645">Protease</keyword>
<proteinExistence type="inferred from homology"/>
<dbReference type="RefSeq" id="WP_191799090.1">
    <property type="nucleotide sequence ID" value="NZ_JACSQL010000002.1"/>
</dbReference>
<protein>
    <recommendedName>
        <fullName evidence="8">Abasic site processing protein</fullName>
        <ecNumber evidence="8">3.4.-.-</ecNumber>
    </recommendedName>
</protein>
<evidence type="ECO:0000256" key="4">
    <source>
        <dbReference type="ARBA" id="ARBA00022801"/>
    </source>
</evidence>
<gene>
    <name evidence="9" type="ORF">H9647_07315</name>
</gene>
<keyword evidence="7" id="KW-0456">Lyase</keyword>
<keyword evidence="6" id="KW-0238">DNA-binding</keyword>
<keyword evidence="4 8" id="KW-0378">Hydrolase</keyword>
<evidence type="ECO:0000256" key="8">
    <source>
        <dbReference type="RuleBase" id="RU364100"/>
    </source>
</evidence>
<accession>A0ABR8SWJ1</accession>
<dbReference type="Gene3D" id="3.90.1680.10">
    <property type="entry name" value="SOS response associated peptidase-like"/>
    <property type="match status" value="1"/>
</dbReference>